<dbReference type="Gene3D" id="3.60.10.10">
    <property type="entry name" value="Endonuclease/exonuclease/phosphatase"/>
    <property type="match status" value="1"/>
</dbReference>
<dbReference type="GO" id="GO:0004553">
    <property type="term" value="F:hydrolase activity, hydrolyzing O-glycosyl compounds"/>
    <property type="evidence" value="ECO:0007669"/>
    <property type="project" value="UniProtKB-ARBA"/>
</dbReference>
<reference evidence="2 3" key="1">
    <citation type="submission" date="2018-08" db="EMBL/GenBank/DDBJ databases">
        <title>A genome reference for cultivated species of the human gut microbiota.</title>
        <authorList>
            <person name="Zou Y."/>
            <person name="Xue W."/>
            <person name="Luo G."/>
        </authorList>
    </citation>
    <scope>NUCLEOTIDE SEQUENCE [LARGE SCALE GENOMIC DNA]</scope>
    <source>
        <strain evidence="2 3">AM40-30BH</strain>
    </source>
</reference>
<keyword evidence="2" id="KW-0255">Endonuclease</keyword>
<name>A0A413VPK7_9BACE</name>
<organism evidence="2 3">
    <name type="scientific">Bacteroides nordii</name>
    <dbReference type="NCBI Taxonomy" id="291645"/>
    <lineage>
        <taxon>Bacteria</taxon>
        <taxon>Pseudomonadati</taxon>
        <taxon>Bacteroidota</taxon>
        <taxon>Bacteroidia</taxon>
        <taxon>Bacteroidales</taxon>
        <taxon>Bacteroidaceae</taxon>
        <taxon>Bacteroides</taxon>
    </lineage>
</organism>
<dbReference type="InterPro" id="IPR036691">
    <property type="entry name" value="Endo/exonu/phosph_ase_sf"/>
</dbReference>
<dbReference type="PANTHER" id="PTHR41349:SF1">
    <property type="entry name" value="PROTEIN CBG08683"/>
    <property type="match status" value="1"/>
</dbReference>
<dbReference type="GO" id="GO:0004519">
    <property type="term" value="F:endonuclease activity"/>
    <property type="evidence" value="ECO:0007669"/>
    <property type="project" value="UniProtKB-KW"/>
</dbReference>
<dbReference type="Gene3D" id="2.60.120.200">
    <property type="match status" value="1"/>
</dbReference>
<dbReference type="InterPro" id="IPR013320">
    <property type="entry name" value="ConA-like_dom_sf"/>
</dbReference>
<feature type="domain" description="Endonuclease/exonuclease/phosphatase" evidence="1">
    <location>
        <begin position="242"/>
        <end position="488"/>
    </location>
</feature>
<dbReference type="RefSeq" id="WP_025866843.1">
    <property type="nucleotide sequence ID" value="NZ_BMBN01000002.1"/>
</dbReference>
<keyword evidence="2" id="KW-0540">Nuclease</keyword>
<dbReference type="Proteomes" id="UP000284379">
    <property type="component" value="Unassembled WGS sequence"/>
</dbReference>
<evidence type="ECO:0000259" key="1">
    <source>
        <dbReference type="Pfam" id="PF03372"/>
    </source>
</evidence>
<comment type="caution">
    <text evidence="2">The sequence shown here is derived from an EMBL/GenBank/DDBJ whole genome shotgun (WGS) entry which is preliminary data.</text>
</comment>
<dbReference type="SUPFAM" id="SSF49899">
    <property type="entry name" value="Concanavalin A-like lectins/glucanases"/>
    <property type="match status" value="1"/>
</dbReference>
<dbReference type="GO" id="GO:0005975">
    <property type="term" value="P:carbohydrate metabolic process"/>
    <property type="evidence" value="ECO:0007669"/>
    <property type="project" value="UniProtKB-ARBA"/>
</dbReference>
<dbReference type="PANTHER" id="PTHR41349">
    <property type="match status" value="1"/>
</dbReference>
<sequence>MKYLLIVLSVIITLKLSAKEVIIDFNDPANFYEGYLFSNGIEGKALDISTAAYYRAPLPINQIDSIDMSGSFSIGIWVKSADTYNGLKPLVTNKKSLEMKDPGFMIATQENGSWAAYFTDGKNWQWDYKPTVKRQPINDAKWHFLAITHFAEKQEMKMYYDGKNVATYCTNGNVNLATSNPLLLGNKADEQWHSFNGMLDNFSFADRIKSDAEIAEEYFRYTGIRQEEILPEFTPNINLMGFNIFHGGHELGEQVGVNRVVDVIKASGADIIGMIETYGAGPEIADALGYHFYLRSSNLSIMSKYPIEQTWDMFQPFNTCAATIRISKTQTINYVNLWLDYRPITDDQVKARIPASEVEAEELPTRYKELTTILKDMQPFFDQKDVPLFVSGDFNSGSHLDWTEKAKHLFEGYAVKWPTSILMLEKGFKDSYRELYPDPVKYPCLTWSPMSKLDIQYRIDFIYYMGKNVKVTESKMIDQHPVRFPSDHAAMISTFKFKK</sequence>
<dbReference type="AlphaFoldDB" id="A0A413VPK7"/>
<dbReference type="EMBL" id="QSGO01000006">
    <property type="protein sequence ID" value="RHB35473.1"/>
    <property type="molecule type" value="Genomic_DNA"/>
</dbReference>
<dbReference type="Pfam" id="PF13385">
    <property type="entry name" value="Laminin_G_3"/>
    <property type="match status" value="1"/>
</dbReference>
<dbReference type="GeneID" id="69504253"/>
<evidence type="ECO:0000313" key="3">
    <source>
        <dbReference type="Proteomes" id="UP000284379"/>
    </source>
</evidence>
<protein>
    <submittedName>
        <fullName evidence="2">Endonuclease</fullName>
    </submittedName>
</protein>
<dbReference type="InterPro" id="IPR005135">
    <property type="entry name" value="Endo/exonuclease/phosphatase"/>
</dbReference>
<dbReference type="SUPFAM" id="SSF56219">
    <property type="entry name" value="DNase I-like"/>
    <property type="match status" value="1"/>
</dbReference>
<evidence type="ECO:0000313" key="2">
    <source>
        <dbReference type="EMBL" id="RHB35473.1"/>
    </source>
</evidence>
<proteinExistence type="predicted"/>
<accession>A0A413VPK7</accession>
<gene>
    <name evidence="2" type="ORF">DW888_10165</name>
</gene>
<keyword evidence="2" id="KW-0378">Hydrolase</keyword>
<dbReference type="Pfam" id="PF03372">
    <property type="entry name" value="Exo_endo_phos"/>
    <property type="match status" value="1"/>
</dbReference>